<name>A0A919CJN2_9ACTN</name>
<organism evidence="6 7">
    <name type="scientific">Nocardiopsis kunsanensis</name>
    <dbReference type="NCBI Taxonomy" id="141693"/>
    <lineage>
        <taxon>Bacteria</taxon>
        <taxon>Bacillati</taxon>
        <taxon>Actinomycetota</taxon>
        <taxon>Actinomycetes</taxon>
        <taxon>Streptosporangiales</taxon>
        <taxon>Nocardiopsidaceae</taxon>
        <taxon>Nocardiopsis</taxon>
    </lineage>
</organism>
<reference evidence="6 7" key="1">
    <citation type="journal article" date="2014" name="Int. J. Syst. Evol. Microbiol.">
        <title>Complete genome sequence of Corynebacterium casei LMG S-19264T (=DSM 44701T), isolated from a smear-ripened cheese.</title>
        <authorList>
            <consortium name="US DOE Joint Genome Institute (JGI-PGF)"/>
            <person name="Walter F."/>
            <person name="Albersmeier A."/>
            <person name="Kalinowski J."/>
            <person name="Ruckert C."/>
        </authorList>
    </citation>
    <scope>NUCLEOTIDE SEQUENCE [LARGE SCALE GENOMIC DNA]</scope>
    <source>
        <strain evidence="6 7">KCTC 19473</strain>
    </source>
</reference>
<dbReference type="GO" id="GO:0005524">
    <property type="term" value="F:ATP binding"/>
    <property type="evidence" value="ECO:0007669"/>
    <property type="project" value="UniProtKB-UniRule"/>
</dbReference>
<dbReference type="GO" id="GO:0046872">
    <property type="term" value="F:metal ion binding"/>
    <property type="evidence" value="ECO:0007669"/>
    <property type="project" value="InterPro"/>
</dbReference>
<comment type="caution">
    <text evidence="6">The sequence shown here is derived from an EMBL/GenBank/DDBJ whole genome shotgun (WGS) entry which is preliminary data.</text>
</comment>
<accession>A0A919CJN2</accession>
<evidence type="ECO:0000256" key="4">
    <source>
        <dbReference type="PROSITE-ProRule" id="PRU00409"/>
    </source>
</evidence>
<evidence type="ECO:0000313" key="7">
    <source>
        <dbReference type="Proteomes" id="UP000654947"/>
    </source>
</evidence>
<keyword evidence="2 4" id="KW-0547">Nucleotide-binding</keyword>
<keyword evidence="1" id="KW-0436">Ligase</keyword>
<dbReference type="AlphaFoldDB" id="A0A919CJN2"/>
<keyword evidence="3 4" id="KW-0067">ATP-binding</keyword>
<evidence type="ECO:0000256" key="2">
    <source>
        <dbReference type="ARBA" id="ARBA00022741"/>
    </source>
</evidence>
<protein>
    <recommendedName>
        <fullName evidence="5">ATP-grasp domain-containing protein</fullName>
    </recommendedName>
</protein>
<sequence>MTKNIFVLGLDDHNHAALRALPGDHRFHPLLSLEQLTQGELDMPALLAQAEQQLDSFDGTVDAIIGYWDFPVSSLVPLLCEPRGLPHAPLEAIVRCEHKYWSRLEQRTVVPEVVPNFAEIDPDAPHIPDGLSYPLWLKPVKAFSSELAFRVTDDEGFREAMEEIRQGAGRVGEPFQWVMDRVPLPPKVAEAGGTAGLAEEEGQGRQLTVEGYVHGSQPYIYGVIDSDCYPGTSSFLCYEYPSRQSDEVRERLIELTERVITQVGLDNTAFNVEYFYDPQKDSLLLLEINPRHSQSHSALFESVDGRTNHDAVLRIALGEEPVHSRNGEYAFAAKWFLRHFTDGYVRSVPSQEEIERIQERIPGLHVEIVAQPGQWLSELPGQDSYSFELADVFVGADSPEEAERMYQECKDALSFDIQDADHD</sequence>
<dbReference type="SUPFAM" id="SSF56059">
    <property type="entry name" value="Glutathione synthetase ATP-binding domain-like"/>
    <property type="match status" value="1"/>
</dbReference>
<dbReference type="GO" id="GO:0016874">
    <property type="term" value="F:ligase activity"/>
    <property type="evidence" value="ECO:0007669"/>
    <property type="project" value="UniProtKB-KW"/>
</dbReference>
<dbReference type="PANTHER" id="PTHR43585:SF2">
    <property type="entry name" value="ATP-GRASP ENZYME FSQD"/>
    <property type="match status" value="1"/>
</dbReference>
<evidence type="ECO:0000313" key="6">
    <source>
        <dbReference type="EMBL" id="GHD28895.1"/>
    </source>
</evidence>
<evidence type="ECO:0000256" key="3">
    <source>
        <dbReference type="ARBA" id="ARBA00022840"/>
    </source>
</evidence>
<gene>
    <name evidence="6" type="ORF">GCM10007147_29180</name>
</gene>
<dbReference type="RefSeq" id="WP_193518141.1">
    <property type="nucleotide sequence ID" value="NZ_BMXL01000015.1"/>
</dbReference>
<dbReference type="Pfam" id="PF13535">
    <property type="entry name" value="ATP-grasp_4"/>
    <property type="match status" value="1"/>
</dbReference>
<dbReference type="Gene3D" id="3.30.470.20">
    <property type="entry name" value="ATP-grasp fold, B domain"/>
    <property type="match status" value="1"/>
</dbReference>
<proteinExistence type="predicted"/>
<dbReference type="Proteomes" id="UP000654947">
    <property type="component" value="Unassembled WGS sequence"/>
</dbReference>
<evidence type="ECO:0000256" key="1">
    <source>
        <dbReference type="ARBA" id="ARBA00022598"/>
    </source>
</evidence>
<dbReference type="PROSITE" id="PS50975">
    <property type="entry name" value="ATP_GRASP"/>
    <property type="match status" value="1"/>
</dbReference>
<dbReference type="InterPro" id="IPR011761">
    <property type="entry name" value="ATP-grasp"/>
</dbReference>
<evidence type="ECO:0000259" key="5">
    <source>
        <dbReference type="PROSITE" id="PS50975"/>
    </source>
</evidence>
<keyword evidence="7" id="KW-1185">Reference proteome</keyword>
<dbReference type="EMBL" id="BMXL01000015">
    <property type="protein sequence ID" value="GHD28895.1"/>
    <property type="molecule type" value="Genomic_DNA"/>
</dbReference>
<dbReference type="InterPro" id="IPR052032">
    <property type="entry name" value="ATP-dep_AA_Ligase"/>
</dbReference>
<dbReference type="PANTHER" id="PTHR43585">
    <property type="entry name" value="FUMIPYRROLE BIOSYNTHESIS PROTEIN C"/>
    <property type="match status" value="1"/>
</dbReference>
<feature type="domain" description="ATP-grasp" evidence="5">
    <location>
        <begin position="102"/>
        <end position="317"/>
    </location>
</feature>